<dbReference type="AlphaFoldDB" id="I1YI05"/>
<dbReference type="InterPro" id="IPR050229">
    <property type="entry name" value="GlpE_sulfurtransferase"/>
</dbReference>
<feature type="domain" description="Rhodanese" evidence="1">
    <location>
        <begin position="15"/>
        <end position="105"/>
    </location>
</feature>
<dbReference type="PANTHER" id="PTHR43031:SF17">
    <property type="entry name" value="SULFURTRANSFERASE YTWF-RELATED"/>
    <property type="match status" value="1"/>
</dbReference>
<dbReference type="PATRIC" id="fig|754477.3.peg.1379"/>
<dbReference type="InterPro" id="IPR001763">
    <property type="entry name" value="Rhodanese-like_dom"/>
</dbReference>
<dbReference type="SUPFAM" id="SSF52821">
    <property type="entry name" value="Rhodanese/Cell cycle control phosphatase"/>
    <property type="match status" value="1"/>
</dbReference>
<dbReference type="Proteomes" id="UP000009145">
    <property type="component" value="Chromosome"/>
</dbReference>
<dbReference type="eggNOG" id="COG0607">
    <property type="taxonomic scope" value="Bacteria"/>
</dbReference>
<protein>
    <submittedName>
        <fullName evidence="2">Rhodanese</fullName>
    </submittedName>
</protein>
<dbReference type="EMBL" id="CP003380">
    <property type="protein sequence ID" value="AFJ02548.1"/>
    <property type="molecule type" value="Genomic_DNA"/>
</dbReference>
<dbReference type="Gene3D" id="3.40.250.10">
    <property type="entry name" value="Rhodanese-like domain"/>
    <property type="match status" value="1"/>
</dbReference>
<dbReference type="OrthoDB" id="9811849at2"/>
<keyword evidence="3" id="KW-1185">Reference proteome</keyword>
<dbReference type="RefSeq" id="WP_014703968.1">
    <property type="nucleotide sequence ID" value="NC_017856.1"/>
</dbReference>
<evidence type="ECO:0000313" key="2">
    <source>
        <dbReference type="EMBL" id="AFJ02548.1"/>
    </source>
</evidence>
<name>I1YI05_METFJ</name>
<evidence type="ECO:0000313" key="3">
    <source>
        <dbReference type="Proteomes" id="UP000009145"/>
    </source>
</evidence>
<dbReference type="SMART" id="SM00450">
    <property type="entry name" value="RHOD"/>
    <property type="match status" value="1"/>
</dbReference>
<dbReference type="KEGG" id="mec:Q7C_1398"/>
<sequence>MKQMSAQSLAPWLAEHEDAILIDVRETHELVNGMLDGAVHIPMNHIPGSIDELVAHKASPMVLICRSGYRSMQVGYFLEQAGFTDIINLEDGMNGWAAKIDTNMKVY</sequence>
<dbReference type="PROSITE" id="PS50206">
    <property type="entry name" value="RHODANESE_3"/>
    <property type="match status" value="1"/>
</dbReference>
<proteinExistence type="predicted"/>
<reference evidence="2 3" key="1">
    <citation type="journal article" date="2012" name="J. Bacteriol.">
        <title>Complete genome sequences of Methylophaga sp. strain JAM1 and Methylophaga sp. strain JAM7.</title>
        <authorList>
            <person name="Villeneuve C."/>
            <person name="Martineau C."/>
            <person name="Mauffrey F."/>
            <person name="Villemur R."/>
        </authorList>
    </citation>
    <scope>NUCLEOTIDE SEQUENCE [LARGE SCALE GENOMIC DNA]</scope>
    <source>
        <strain evidence="2 3">JAM7</strain>
    </source>
</reference>
<organism evidence="2 3">
    <name type="scientific">Methylophaga frappieri (strain ATCC BAA-2434 / DSM 25690 / JAM7)</name>
    <dbReference type="NCBI Taxonomy" id="754477"/>
    <lineage>
        <taxon>Bacteria</taxon>
        <taxon>Pseudomonadati</taxon>
        <taxon>Pseudomonadota</taxon>
        <taxon>Gammaproteobacteria</taxon>
        <taxon>Thiotrichales</taxon>
        <taxon>Piscirickettsiaceae</taxon>
        <taxon>Methylophaga</taxon>
    </lineage>
</organism>
<dbReference type="HOGENOM" id="CLU_089574_13_3_6"/>
<dbReference type="PANTHER" id="PTHR43031">
    <property type="entry name" value="FAD-DEPENDENT OXIDOREDUCTASE"/>
    <property type="match status" value="1"/>
</dbReference>
<accession>I1YI05</accession>
<evidence type="ECO:0000259" key="1">
    <source>
        <dbReference type="PROSITE" id="PS50206"/>
    </source>
</evidence>
<gene>
    <name evidence="2" type="ordered locus">Q7C_1398</name>
</gene>
<dbReference type="STRING" id="754477.Q7C_1398"/>
<dbReference type="InterPro" id="IPR036873">
    <property type="entry name" value="Rhodanese-like_dom_sf"/>
</dbReference>
<dbReference type="Pfam" id="PF00581">
    <property type="entry name" value="Rhodanese"/>
    <property type="match status" value="1"/>
</dbReference>